<dbReference type="Gene3D" id="2.40.30.110">
    <property type="entry name" value="Aminomethyltransferase beta-barrel domains"/>
    <property type="match status" value="1"/>
</dbReference>
<proteinExistence type="predicted"/>
<dbReference type="EMBL" id="CAFAAP010000236">
    <property type="protein sequence ID" value="CAB4814412.1"/>
    <property type="molecule type" value="Genomic_DNA"/>
</dbReference>
<dbReference type="InterPro" id="IPR028896">
    <property type="entry name" value="GcvT/YgfZ/DmdA"/>
</dbReference>
<feature type="domain" description="Aminomethyltransferase C-terminal" evidence="1">
    <location>
        <begin position="4"/>
        <end position="76"/>
    </location>
</feature>
<evidence type="ECO:0000313" key="2">
    <source>
        <dbReference type="EMBL" id="CAB4814412.1"/>
    </source>
</evidence>
<name>A0A6J6YY50_9ZZZZ</name>
<evidence type="ECO:0000259" key="1">
    <source>
        <dbReference type="Pfam" id="PF08669"/>
    </source>
</evidence>
<dbReference type="InterPro" id="IPR029043">
    <property type="entry name" value="GcvT/YgfZ_C"/>
</dbReference>
<dbReference type="PANTHER" id="PTHR43757:SF2">
    <property type="entry name" value="AMINOMETHYLTRANSFERASE, MITOCHONDRIAL"/>
    <property type="match status" value="1"/>
</dbReference>
<accession>A0A6J6YY50</accession>
<organism evidence="2">
    <name type="scientific">freshwater metagenome</name>
    <dbReference type="NCBI Taxonomy" id="449393"/>
    <lineage>
        <taxon>unclassified sequences</taxon>
        <taxon>metagenomes</taxon>
        <taxon>ecological metagenomes</taxon>
    </lineage>
</organism>
<gene>
    <name evidence="2" type="ORF">UFOPK3026_01320</name>
</gene>
<dbReference type="InterPro" id="IPR013977">
    <property type="entry name" value="GcvT_C"/>
</dbReference>
<dbReference type="Pfam" id="PF08669">
    <property type="entry name" value="GCV_T_C"/>
    <property type="match status" value="1"/>
</dbReference>
<protein>
    <submittedName>
        <fullName evidence="2">Unannotated protein</fullName>
    </submittedName>
</protein>
<sequence length="84" mass="9152">MILDQDGDADAPFCASVFSGDKRIGIITSGGWSFTLNKSVALAYVRPEFESPGTKVEIEIFGTRQSATIGLEPLFDPKNDRLRS</sequence>
<dbReference type="PANTHER" id="PTHR43757">
    <property type="entry name" value="AMINOMETHYLTRANSFERASE"/>
    <property type="match status" value="1"/>
</dbReference>
<reference evidence="2" key="1">
    <citation type="submission" date="2020-05" db="EMBL/GenBank/DDBJ databases">
        <authorList>
            <person name="Chiriac C."/>
            <person name="Salcher M."/>
            <person name="Ghai R."/>
            <person name="Kavagutti S V."/>
        </authorList>
    </citation>
    <scope>NUCLEOTIDE SEQUENCE</scope>
</reference>
<dbReference type="AlphaFoldDB" id="A0A6J6YY50"/>
<dbReference type="SUPFAM" id="SSF101790">
    <property type="entry name" value="Aminomethyltransferase beta-barrel domain"/>
    <property type="match status" value="1"/>
</dbReference>